<accession>A0A177NBE7</accession>
<evidence type="ECO:0000256" key="7">
    <source>
        <dbReference type="ARBA" id="ARBA00022723"/>
    </source>
</evidence>
<keyword evidence="9 12" id="KW-1133">Transmembrane helix</keyword>
<dbReference type="GO" id="GO:0005886">
    <property type="term" value="C:plasma membrane"/>
    <property type="evidence" value="ECO:0007669"/>
    <property type="project" value="UniProtKB-SubCell"/>
</dbReference>
<keyword evidence="4" id="KW-1003">Cell membrane</keyword>
<evidence type="ECO:0000256" key="9">
    <source>
        <dbReference type="ARBA" id="ARBA00022989"/>
    </source>
</evidence>
<dbReference type="GO" id="GO:0016682">
    <property type="term" value="F:oxidoreductase activity, acting on diphenols and related substances as donors, oxygen as acceptor"/>
    <property type="evidence" value="ECO:0007669"/>
    <property type="project" value="TreeGrafter"/>
</dbReference>
<dbReference type="OrthoDB" id="9776710at2"/>
<comment type="caution">
    <text evidence="13">The sequence shown here is derived from an EMBL/GenBank/DDBJ whole genome shotgun (WGS) entry which is preliminary data.</text>
</comment>
<keyword evidence="10" id="KW-0408">Iron</keyword>
<dbReference type="GO" id="GO:0046872">
    <property type="term" value="F:metal ion binding"/>
    <property type="evidence" value="ECO:0007669"/>
    <property type="project" value="UniProtKB-KW"/>
</dbReference>
<evidence type="ECO:0000256" key="12">
    <source>
        <dbReference type="SAM" id="Phobius"/>
    </source>
</evidence>
<name>A0A177NBE7_9GAMM</name>
<sequence>MLDYEILRLLCWGLLGLFAVGFALTNGLEMGVTLLLPFLQLSEPQRRQIAARLAPLSAGNQAWFPAVIAVLYAGWPTVYAVVFSSFQNLFLCVMLAACIRPLGFYFRNSHDHREWLPYWDKALFVSGLLPAALLGLLAGNLLKGFPFHLSSDMHIAFLGSLAGLFNPFALLVAACSVALLAAYAAAYLQLHSGPDLRLRAKALAQTAVILFLVLFGLCGAWITHLEGYHVTTEIVPDGASNPLAKFVKRGDGLWLDNYEHEPALWALPCLAFLAGIGAWALCKFDRAYWAMLALALALALAVLTLGVSMFPFLAPSNISLNSSLTIWDASASRTALYGLLSFAGPAWLVMVLATRGLYRIQR</sequence>
<evidence type="ECO:0000256" key="6">
    <source>
        <dbReference type="ARBA" id="ARBA00022692"/>
    </source>
</evidence>
<dbReference type="EMBL" id="LUUJ01000086">
    <property type="protein sequence ID" value="OAI14773.1"/>
    <property type="molecule type" value="Genomic_DNA"/>
</dbReference>
<feature type="transmembrane region" description="Helical" evidence="12">
    <location>
        <begin position="263"/>
        <end position="282"/>
    </location>
</feature>
<dbReference type="RefSeq" id="WP_064040947.1">
    <property type="nucleotide sequence ID" value="NZ_LUUJ01000086.1"/>
</dbReference>
<dbReference type="NCBIfam" id="TIGR00203">
    <property type="entry name" value="cydB"/>
    <property type="match status" value="1"/>
</dbReference>
<proteinExistence type="inferred from homology"/>
<evidence type="ECO:0000256" key="4">
    <source>
        <dbReference type="ARBA" id="ARBA00022475"/>
    </source>
</evidence>
<evidence type="ECO:0000256" key="10">
    <source>
        <dbReference type="ARBA" id="ARBA00023004"/>
    </source>
</evidence>
<reference evidence="13 14" key="1">
    <citation type="submission" date="2016-03" db="EMBL/GenBank/DDBJ databases">
        <authorList>
            <person name="Ploux O."/>
        </authorList>
    </citation>
    <scope>NUCLEOTIDE SEQUENCE [LARGE SCALE GENOMIC DNA]</scope>
    <source>
        <strain evidence="13 14">R-45378</strain>
    </source>
</reference>
<dbReference type="AlphaFoldDB" id="A0A177NBE7"/>
<organism evidence="13 14">
    <name type="scientific">Methylomonas koyamae</name>
    <dbReference type="NCBI Taxonomy" id="702114"/>
    <lineage>
        <taxon>Bacteria</taxon>
        <taxon>Pseudomonadati</taxon>
        <taxon>Pseudomonadota</taxon>
        <taxon>Gammaproteobacteria</taxon>
        <taxon>Methylococcales</taxon>
        <taxon>Methylococcaceae</taxon>
        <taxon>Methylomonas</taxon>
    </lineage>
</organism>
<dbReference type="GO" id="GO:0009055">
    <property type="term" value="F:electron transfer activity"/>
    <property type="evidence" value="ECO:0007669"/>
    <property type="project" value="TreeGrafter"/>
</dbReference>
<dbReference type="PANTHER" id="PTHR43141">
    <property type="entry name" value="CYTOCHROME BD2 SUBUNIT II"/>
    <property type="match status" value="1"/>
</dbReference>
<dbReference type="InterPro" id="IPR003317">
    <property type="entry name" value="Cyt-d_oxidase_su2"/>
</dbReference>
<dbReference type="GO" id="GO:0019646">
    <property type="term" value="P:aerobic electron transport chain"/>
    <property type="evidence" value="ECO:0007669"/>
    <property type="project" value="TreeGrafter"/>
</dbReference>
<feature type="transmembrane region" description="Helical" evidence="12">
    <location>
        <begin position="334"/>
        <end position="358"/>
    </location>
</feature>
<comment type="subcellular location">
    <subcellularLocation>
        <location evidence="1">Cell membrane</location>
        <topology evidence="1">Multi-pass membrane protein</topology>
    </subcellularLocation>
</comment>
<evidence type="ECO:0000313" key="14">
    <source>
        <dbReference type="Proteomes" id="UP000077857"/>
    </source>
</evidence>
<keyword evidence="5" id="KW-0349">Heme</keyword>
<keyword evidence="3" id="KW-0813">Transport</keyword>
<evidence type="ECO:0000256" key="11">
    <source>
        <dbReference type="ARBA" id="ARBA00023136"/>
    </source>
</evidence>
<keyword evidence="11 12" id="KW-0472">Membrane</keyword>
<feature type="transmembrane region" description="Helical" evidence="12">
    <location>
        <begin position="289"/>
        <end position="314"/>
    </location>
</feature>
<dbReference type="PANTHER" id="PTHR43141:SF5">
    <property type="entry name" value="CYTOCHROME BD-I UBIQUINOL OXIDASE SUBUNIT 2"/>
    <property type="match status" value="1"/>
</dbReference>
<evidence type="ECO:0000313" key="13">
    <source>
        <dbReference type="EMBL" id="OAI14773.1"/>
    </source>
</evidence>
<dbReference type="Proteomes" id="UP000077857">
    <property type="component" value="Unassembled WGS sequence"/>
</dbReference>
<keyword evidence="6 12" id="KW-0812">Transmembrane</keyword>
<feature type="transmembrane region" description="Helical" evidence="12">
    <location>
        <begin position="12"/>
        <end position="41"/>
    </location>
</feature>
<evidence type="ECO:0000256" key="3">
    <source>
        <dbReference type="ARBA" id="ARBA00022448"/>
    </source>
</evidence>
<dbReference type="GO" id="GO:0070069">
    <property type="term" value="C:cytochrome complex"/>
    <property type="evidence" value="ECO:0007669"/>
    <property type="project" value="TreeGrafter"/>
</dbReference>
<feature type="transmembrane region" description="Helical" evidence="12">
    <location>
        <begin position="118"/>
        <end position="142"/>
    </location>
</feature>
<comment type="similarity">
    <text evidence="2">Belongs to the cytochrome ubiquinol oxidase subunit 2 family.</text>
</comment>
<gene>
    <name evidence="13" type="ORF">A1507_00780</name>
</gene>
<evidence type="ECO:0000256" key="2">
    <source>
        <dbReference type="ARBA" id="ARBA00007543"/>
    </source>
</evidence>
<evidence type="ECO:0000256" key="5">
    <source>
        <dbReference type="ARBA" id="ARBA00022617"/>
    </source>
</evidence>
<protein>
    <submittedName>
        <fullName evidence="13">Cytochrome d ubiquinol oxidase subunit II</fullName>
    </submittedName>
</protein>
<evidence type="ECO:0000256" key="8">
    <source>
        <dbReference type="ARBA" id="ARBA00022982"/>
    </source>
</evidence>
<keyword evidence="7" id="KW-0479">Metal-binding</keyword>
<feature type="transmembrane region" description="Helical" evidence="12">
    <location>
        <begin position="202"/>
        <end position="222"/>
    </location>
</feature>
<evidence type="ECO:0000256" key="1">
    <source>
        <dbReference type="ARBA" id="ARBA00004651"/>
    </source>
</evidence>
<feature type="transmembrane region" description="Helical" evidence="12">
    <location>
        <begin position="62"/>
        <end position="82"/>
    </location>
</feature>
<dbReference type="Pfam" id="PF02322">
    <property type="entry name" value="Cyt_bd_oxida_II"/>
    <property type="match status" value="1"/>
</dbReference>
<feature type="transmembrane region" description="Helical" evidence="12">
    <location>
        <begin position="168"/>
        <end position="190"/>
    </location>
</feature>
<keyword evidence="8" id="KW-0249">Electron transport</keyword>